<evidence type="ECO:0000256" key="1">
    <source>
        <dbReference type="ARBA" id="ARBA00023157"/>
    </source>
</evidence>
<dbReference type="PANTHER" id="PTHR42852">
    <property type="entry name" value="THIOL:DISULFIDE INTERCHANGE PROTEIN DSBE"/>
    <property type="match status" value="1"/>
</dbReference>
<dbReference type="SUPFAM" id="SSF52833">
    <property type="entry name" value="Thioredoxin-like"/>
    <property type="match status" value="1"/>
</dbReference>
<dbReference type="Gene3D" id="3.40.30.10">
    <property type="entry name" value="Glutaredoxin"/>
    <property type="match status" value="1"/>
</dbReference>
<dbReference type="Proteomes" id="UP001595387">
    <property type="component" value="Unassembled WGS sequence"/>
</dbReference>
<evidence type="ECO:0000256" key="2">
    <source>
        <dbReference type="SAM" id="MobiDB-lite"/>
    </source>
</evidence>
<gene>
    <name evidence="4" type="ORF">ACFODW_07380</name>
</gene>
<dbReference type="RefSeq" id="WP_390304816.1">
    <property type="nucleotide sequence ID" value="NZ_JBHRRZ010000013.1"/>
</dbReference>
<dbReference type="Pfam" id="PF00578">
    <property type="entry name" value="AhpC-TSA"/>
    <property type="match status" value="1"/>
</dbReference>
<dbReference type="InterPro" id="IPR000866">
    <property type="entry name" value="AhpC/TSA"/>
</dbReference>
<dbReference type="EMBL" id="JBHRRZ010000013">
    <property type="protein sequence ID" value="MFC2948161.1"/>
    <property type="molecule type" value="Genomic_DNA"/>
</dbReference>
<accession>A0ABV7A5G1</accession>
<proteinExistence type="predicted"/>
<evidence type="ECO:0000313" key="5">
    <source>
        <dbReference type="Proteomes" id="UP001595387"/>
    </source>
</evidence>
<feature type="domain" description="Thioredoxin" evidence="3">
    <location>
        <begin position="54"/>
        <end position="191"/>
    </location>
</feature>
<evidence type="ECO:0000259" key="3">
    <source>
        <dbReference type="PROSITE" id="PS51352"/>
    </source>
</evidence>
<comment type="caution">
    <text evidence="4">The sequence shown here is derived from an EMBL/GenBank/DDBJ whole genome shotgun (WGS) entry which is preliminary data.</text>
</comment>
<keyword evidence="5" id="KW-1185">Reference proteome</keyword>
<evidence type="ECO:0000313" key="4">
    <source>
        <dbReference type="EMBL" id="MFC2948161.1"/>
    </source>
</evidence>
<protein>
    <submittedName>
        <fullName evidence="4">Redoxin domain-containing protein</fullName>
    </submittedName>
</protein>
<dbReference type="PANTHER" id="PTHR42852:SF1">
    <property type="entry name" value="THIOREDOXIN-LIKE PROTEIN YNEN"/>
    <property type="match status" value="1"/>
</dbReference>
<sequence>MKKIVIFLILAAMFGWAVYDFVSPEVSPDESEFHATDQTETEDAGKGTEAQTGLDIGNKAPDFTLKGLNGKEMKLSDFRGQRVMLNFWATWSPPCRAEMPDMEEFYQNKDVSVLAVNLTETESSGQGVEEFVEEYGLSFPVLMDEKTVVADTYAIQPVPTTYMIDSNGVIQHKAFGAMNYDMMVQEFEKME</sequence>
<organism evidence="4 5">
    <name type="scientific">Virgibacillus sediminis</name>
    <dbReference type="NCBI Taxonomy" id="202260"/>
    <lineage>
        <taxon>Bacteria</taxon>
        <taxon>Bacillati</taxon>
        <taxon>Bacillota</taxon>
        <taxon>Bacilli</taxon>
        <taxon>Bacillales</taxon>
        <taxon>Bacillaceae</taxon>
        <taxon>Virgibacillus</taxon>
    </lineage>
</organism>
<dbReference type="InterPro" id="IPR013766">
    <property type="entry name" value="Thioredoxin_domain"/>
</dbReference>
<dbReference type="PROSITE" id="PS51352">
    <property type="entry name" value="THIOREDOXIN_2"/>
    <property type="match status" value="1"/>
</dbReference>
<keyword evidence="1" id="KW-1015">Disulfide bond</keyword>
<reference evidence="5" key="1">
    <citation type="journal article" date="2019" name="Int. J. Syst. Evol. Microbiol.">
        <title>The Global Catalogue of Microorganisms (GCM) 10K type strain sequencing project: providing services to taxonomists for standard genome sequencing and annotation.</title>
        <authorList>
            <consortium name="The Broad Institute Genomics Platform"/>
            <consortium name="The Broad Institute Genome Sequencing Center for Infectious Disease"/>
            <person name="Wu L."/>
            <person name="Ma J."/>
        </authorList>
    </citation>
    <scope>NUCLEOTIDE SEQUENCE [LARGE SCALE GENOMIC DNA]</scope>
    <source>
        <strain evidence="5">KCTC 13193</strain>
    </source>
</reference>
<name>A0ABV7A5G1_9BACI</name>
<feature type="region of interest" description="Disordered" evidence="2">
    <location>
        <begin position="29"/>
        <end position="58"/>
    </location>
</feature>
<dbReference type="CDD" id="cd02966">
    <property type="entry name" value="TlpA_like_family"/>
    <property type="match status" value="1"/>
</dbReference>
<dbReference type="InterPro" id="IPR036249">
    <property type="entry name" value="Thioredoxin-like_sf"/>
</dbReference>
<dbReference type="InterPro" id="IPR050553">
    <property type="entry name" value="Thioredoxin_ResA/DsbE_sf"/>
</dbReference>